<name>A0A3N6UVP1_9GAMM</name>
<dbReference type="AlphaFoldDB" id="A0A3N6UVP1"/>
<dbReference type="PANTHER" id="PTHR38008:SF2">
    <property type="entry name" value="HEMOLYSIN"/>
    <property type="match status" value="1"/>
</dbReference>
<accession>A0A3N6UVP1</accession>
<organism evidence="2 3">
    <name type="scientific">Erwinia psidii</name>
    <dbReference type="NCBI Taxonomy" id="69224"/>
    <lineage>
        <taxon>Bacteria</taxon>
        <taxon>Pseudomonadati</taxon>
        <taxon>Pseudomonadota</taxon>
        <taxon>Gammaproteobacteria</taxon>
        <taxon>Enterobacterales</taxon>
        <taxon>Erwiniaceae</taxon>
        <taxon>Erwinia</taxon>
    </lineage>
</organism>
<dbReference type="Proteomes" id="UP000279457">
    <property type="component" value="Unassembled WGS sequence"/>
</dbReference>
<dbReference type="OrthoDB" id="148878at2"/>
<gene>
    <name evidence="2" type="ORF">EB241_01515</name>
</gene>
<dbReference type="PROSITE" id="PS51257">
    <property type="entry name" value="PROKAR_LIPOPROTEIN"/>
    <property type="match status" value="1"/>
</dbReference>
<evidence type="ECO:0000313" key="3">
    <source>
        <dbReference type="Proteomes" id="UP000279457"/>
    </source>
</evidence>
<evidence type="ECO:0000256" key="1">
    <source>
        <dbReference type="SAM" id="SignalP"/>
    </source>
</evidence>
<dbReference type="EMBL" id="RHHM01000001">
    <property type="protein sequence ID" value="RQM40009.1"/>
    <property type="molecule type" value="Genomic_DNA"/>
</dbReference>
<proteinExistence type="predicted"/>
<reference evidence="2 3" key="1">
    <citation type="submission" date="2018-10" db="EMBL/GenBank/DDBJ databases">
        <title>Draft genome sequence for the type isolate of Erwinia psidii, agent causal of bacterial blight in guava (Psidium guajava) and wilt and die-back of Eucalyptus spp.</title>
        <authorList>
            <person name="Hermenegildo P.S."/>
            <person name="Santos S.A."/>
            <person name="Guimaraes L.M.S."/>
            <person name="Vidigal P.M.P."/>
            <person name="Pereira I.C."/>
            <person name="Badel J.L."/>
            <person name="Alfenas-Zerbini P."/>
            <person name="Ferreira M.A.S.V."/>
            <person name="Alfenas A.C."/>
        </authorList>
    </citation>
    <scope>NUCLEOTIDE SEQUENCE [LARGE SCALE GENOMIC DNA]</scope>
    <source>
        <strain evidence="2 3">IBSBF 435</strain>
    </source>
</reference>
<dbReference type="PANTHER" id="PTHR38008">
    <property type="entry name" value="HEMOLYSIN-RELATED"/>
    <property type="match status" value="1"/>
</dbReference>
<dbReference type="Pfam" id="PF03891">
    <property type="entry name" value="DUF333"/>
    <property type="match status" value="1"/>
</dbReference>
<sequence>MKKIILMLFATAIAGCSAQIEKPAGRPKIGMSNPASEWCIKQGGRLDIVSQERGQSGYCTLPDGERVEEWMLYRRDHG</sequence>
<dbReference type="InterPro" id="IPR005590">
    <property type="entry name" value="DUF333"/>
</dbReference>
<evidence type="ECO:0000313" key="2">
    <source>
        <dbReference type="EMBL" id="RQM40009.1"/>
    </source>
</evidence>
<dbReference type="RefSeq" id="WP_124231452.1">
    <property type="nucleotide sequence ID" value="NZ_RHHM01000001.1"/>
</dbReference>
<keyword evidence="3" id="KW-1185">Reference proteome</keyword>
<protein>
    <submittedName>
        <fullName evidence="2">DUF333 domain-containing protein</fullName>
    </submittedName>
</protein>
<keyword evidence="1" id="KW-0732">Signal</keyword>
<feature type="signal peptide" evidence="1">
    <location>
        <begin position="1"/>
        <end position="18"/>
    </location>
</feature>
<comment type="caution">
    <text evidence="2">The sequence shown here is derived from an EMBL/GenBank/DDBJ whole genome shotgun (WGS) entry which is preliminary data.</text>
</comment>
<feature type="chain" id="PRO_5018043452" evidence="1">
    <location>
        <begin position="19"/>
        <end position="78"/>
    </location>
</feature>